<proteinExistence type="predicted"/>
<organism evidence="2 3">
    <name type="scientific">Brachionus calyciflorus</name>
    <dbReference type="NCBI Taxonomy" id="104777"/>
    <lineage>
        <taxon>Eukaryota</taxon>
        <taxon>Metazoa</taxon>
        <taxon>Spiralia</taxon>
        <taxon>Gnathifera</taxon>
        <taxon>Rotifera</taxon>
        <taxon>Eurotatoria</taxon>
        <taxon>Monogononta</taxon>
        <taxon>Pseudotrocha</taxon>
        <taxon>Ploima</taxon>
        <taxon>Brachionidae</taxon>
        <taxon>Brachionus</taxon>
    </lineage>
</organism>
<feature type="compositionally biased region" description="Low complexity" evidence="1">
    <location>
        <begin position="28"/>
        <end position="40"/>
    </location>
</feature>
<gene>
    <name evidence="2" type="ORF">OXX778_LOCUS10989</name>
</gene>
<dbReference type="EMBL" id="CAJNOC010001807">
    <property type="protein sequence ID" value="CAF0892634.1"/>
    <property type="molecule type" value="Genomic_DNA"/>
</dbReference>
<comment type="caution">
    <text evidence="2">The sequence shown here is derived from an EMBL/GenBank/DDBJ whole genome shotgun (WGS) entry which is preliminary data.</text>
</comment>
<evidence type="ECO:0000313" key="3">
    <source>
        <dbReference type="Proteomes" id="UP000663879"/>
    </source>
</evidence>
<evidence type="ECO:0000313" key="2">
    <source>
        <dbReference type="EMBL" id="CAF0892634.1"/>
    </source>
</evidence>
<protein>
    <submittedName>
        <fullName evidence="2">Uncharacterized protein</fullName>
    </submittedName>
</protein>
<feature type="non-terminal residue" evidence="2">
    <location>
        <position position="54"/>
    </location>
</feature>
<dbReference type="Proteomes" id="UP000663879">
    <property type="component" value="Unassembled WGS sequence"/>
</dbReference>
<reference evidence="2" key="1">
    <citation type="submission" date="2021-02" db="EMBL/GenBank/DDBJ databases">
        <authorList>
            <person name="Nowell W R."/>
        </authorList>
    </citation>
    <scope>NUCLEOTIDE SEQUENCE</scope>
    <source>
        <strain evidence="2">Ploen Becks lab</strain>
    </source>
</reference>
<dbReference type="AlphaFoldDB" id="A0A813Z356"/>
<feature type="compositionally biased region" description="Polar residues" evidence="1">
    <location>
        <begin position="1"/>
        <end position="12"/>
    </location>
</feature>
<feature type="region of interest" description="Disordered" evidence="1">
    <location>
        <begin position="1"/>
        <end position="54"/>
    </location>
</feature>
<accession>A0A813Z356</accession>
<sequence length="54" mass="6267">MSLSRTPVQQQPIKRRLESDFNEESEPLSNSKKQNSSLNRSDSENSRIQLNKFS</sequence>
<name>A0A813Z356_9BILA</name>
<evidence type="ECO:0000256" key="1">
    <source>
        <dbReference type="SAM" id="MobiDB-lite"/>
    </source>
</evidence>
<keyword evidence="3" id="KW-1185">Reference proteome</keyword>